<keyword evidence="9" id="KW-1185">Reference proteome</keyword>
<dbReference type="HOGENOM" id="CLU_086615_3_0_10"/>
<evidence type="ECO:0000256" key="6">
    <source>
        <dbReference type="ARBA" id="ARBA00023136"/>
    </source>
</evidence>
<dbReference type="STRING" id="643867.Ftrac_2638"/>
<dbReference type="EMBL" id="CP002349">
    <property type="protein sequence ID" value="ADR22616.1"/>
    <property type="molecule type" value="Genomic_DNA"/>
</dbReference>
<reference evidence="8 9" key="1">
    <citation type="journal article" date="2011" name="Stand. Genomic Sci.">
        <title>Complete genome sequence of Marivirga tractuosa type strain (H-43).</title>
        <authorList>
            <person name="Pagani I."/>
            <person name="Chertkov O."/>
            <person name="Lapidus A."/>
            <person name="Lucas S."/>
            <person name="Del Rio T.G."/>
            <person name="Tice H."/>
            <person name="Copeland A."/>
            <person name="Cheng J.F."/>
            <person name="Nolan M."/>
            <person name="Saunders E."/>
            <person name="Pitluck S."/>
            <person name="Held B."/>
            <person name="Goodwin L."/>
            <person name="Liolios K."/>
            <person name="Ovchinikova G."/>
            <person name="Ivanova N."/>
            <person name="Mavromatis K."/>
            <person name="Pati A."/>
            <person name="Chen A."/>
            <person name="Palaniappan K."/>
            <person name="Land M."/>
            <person name="Hauser L."/>
            <person name="Jeffries C.D."/>
            <person name="Detter J.C."/>
            <person name="Han C."/>
            <person name="Tapia R."/>
            <person name="Ngatchou-Djao O.D."/>
            <person name="Rohde M."/>
            <person name="Goker M."/>
            <person name="Spring S."/>
            <person name="Sikorski J."/>
            <person name="Woyke T."/>
            <person name="Bristow J."/>
            <person name="Eisen J.A."/>
            <person name="Markowitz V."/>
            <person name="Hugenholtz P."/>
            <person name="Klenk H.P."/>
            <person name="Kyrpides N.C."/>
        </authorList>
    </citation>
    <scope>NUCLEOTIDE SEQUENCE [LARGE SCALE GENOMIC DNA]</scope>
    <source>
        <strain evidence="9">ATCC 23168 / DSM 4126 / NBRC 15989 / NCIMB 1408 / VKM B-1430 / H-43</strain>
    </source>
</reference>
<dbReference type="AlphaFoldDB" id="E4TQ93"/>
<feature type="transmembrane region" description="Helical" evidence="7">
    <location>
        <begin position="32"/>
        <end position="50"/>
    </location>
</feature>
<protein>
    <submittedName>
        <fullName evidence="8">Cation antiporter</fullName>
    </submittedName>
</protein>
<comment type="subcellular location">
    <subcellularLocation>
        <location evidence="1">Cell membrane</location>
        <topology evidence="1">Multi-pass membrane protein</topology>
    </subcellularLocation>
</comment>
<organism evidence="8 9">
    <name type="scientific">Marivirga tractuosa (strain ATCC 23168 / DSM 4126 / NBRC 15989 / NCIMB 1408 / VKM B-1430 / H-43)</name>
    <name type="common">Microscilla tractuosa</name>
    <name type="synonym">Flexibacter tractuosus</name>
    <dbReference type="NCBI Taxonomy" id="643867"/>
    <lineage>
        <taxon>Bacteria</taxon>
        <taxon>Pseudomonadati</taxon>
        <taxon>Bacteroidota</taxon>
        <taxon>Cytophagia</taxon>
        <taxon>Cytophagales</taxon>
        <taxon>Marivirgaceae</taxon>
        <taxon>Marivirga</taxon>
    </lineage>
</organism>
<evidence type="ECO:0000256" key="1">
    <source>
        <dbReference type="ARBA" id="ARBA00004651"/>
    </source>
</evidence>
<keyword evidence="6 7" id="KW-0472">Membrane</keyword>
<name>E4TQ93_MARTH</name>
<keyword evidence="5 7" id="KW-1133">Transmembrane helix</keyword>
<evidence type="ECO:0000313" key="8">
    <source>
        <dbReference type="EMBL" id="ADR22616.1"/>
    </source>
</evidence>
<accession>E4TQ93</accession>
<keyword evidence="4 7" id="KW-0812">Transmembrane</keyword>
<dbReference type="PANTHER" id="PTHR34584:SF1">
    <property type="entry name" value="NA(+)_H(+) ANTIPORTER SUBUNIT E1"/>
    <property type="match status" value="1"/>
</dbReference>
<comment type="similarity">
    <text evidence="2">Belongs to the CPA3 antiporters (TC 2.A.63) subunit E family.</text>
</comment>
<dbReference type="GO" id="GO:0005886">
    <property type="term" value="C:plasma membrane"/>
    <property type="evidence" value="ECO:0007669"/>
    <property type="project" value="UniProtKB-SubCell"/>
</dbReference>
<evidence type="ECO:0000256" key="4">
    <source>
        <dbReference type="ARBA" id="ARBA00022692"/>
    </source>
</evidence>
<sequence length="164" mass="18882">MKKVFILHLISSIGISYGLINFVSISFTGLEIFAVVAALLLVFWLLTYVFHRLYFNTFRAGINLAFYFMKELVVSNFRIINFILSPGHQFKPAILELPLTLKSDFSITLLANLITLTPGTITLEVSRDKKYLYFHIVDVPKQDIEMAKQKIKEGFEKRIMKIKA</sequence>
<keyword evidence="3" id="KW-1003">Cell membrane</keyword>
<dbReference type="Pfam" id="PF01899">
    <property type="entry name" value="MNHE"/>
    <property type="match status" value="1"/>
</dbReference>
<dbReference type="GO" id="GO:0008324">
    <property type="term" value="F:monoatomic cation transmembrane transporter activity"/>
    <property type="evidence" value="ECO:0007669"/>
    <property type="project" value="InterPro"/>
</dbReference>
<evidence type="ECO:0000256" key="7">
    <source>
        <dbReference type="SAM" id="Phobius"/>
    </source>
</evidence>
<feature type="transmembrane region" description="Helical" evidence="7">
    <location>
        <begin position="5"/>
        <end position="26"/>
    </location>
</feature>
<evidence type="ECO:0000256" key="3">
    <source>
        <dbReference type="ARBA" id="ARBA00022475"/>
    </source>
</evidence>
<dbReference type="eggNOG" id="COG1863">
    <property type="taxonomic scope" value="Bacteria"/>
</dbReference>
<evidence type="ECO:0000256" key="2">
    <source>
        <dbReference type="ARBA" id="ARBA00006228"/>
    </source>
</evidence>
<gene>
    <name evidence="8" type="ordered locus">Ftrac_2638</name>
</gene>
<dbReference type="KEGG" id="mtt:Ftrac_2638"/>
<dbReference type="PANTHER" id="PTHR34584">
    <property type="entry name" value="NA(+)/H(+) ANTIPORTER SUBUNIT E1"/>
    <property type="match status" value="1"/>
</dbReference>
<dbReference type="RefSeq" id="WP_013454759.1">
    <property type="nucleotide sequence ID" value="NC_014759.1"/>
</dbReference>
<dbReference type="Proteomes" id="UP000008720">
    <property type="component" value="Chromosome"/>
</dbReference>
<dbReference type="InterPro" id="IPR002758">
    <property type="entry name" value="Cation_antiport_E"/>
</dbReference>
<proteinExistence type="inferred from homology"/>
<evidence type="ECO:0000256" key="5">
    <source>
        <dbReference type="ARBA" id="ARBA00022989"/>
    </source>
</evidence>
<evidence type="ECO:0000313" key="9">
    <source>
        <dbReference type="Proteomes" id="UP000008720"/>
    </source>
</evidence>